<dbReference type="EC" id="3.4.19.12" evidence="3"/>
<keyword evidence="4" id="KW-0645">Protease</keyword>
<evidence type="ECO:0000256" key="3">
    <source>
        <dbReference type="ARBA" id="ARBA00012759"/>
    </source>
</evidence>
<comment type="similarity">
    <text evidence="2">Belongs to the peptidase C19 family.</text>
</comment>
<proteinExistence type="inferred from homology"/>
<dbReference type="PROSITE" id="PS50235">
    <property type="entry name" value="USP_3"/>
    <property type="match status" value="1"/>
</dbReference>
<protein>
    <recommendedName>
        <fullName evidence="3">ubiquitinyl hydrolase 1</fullName>
        <ecNumber evidence="3">3.4.19.12</ecNumber>
    </recommendedName>
</protein>
<dbReference type="Proteomes" id="UP000663828">
    <property type="component" value="Unassembled WGS sequence"/>
</dbReference>
<gene>
    <name evidence="11" type="ORF">EDS130_LOCUS26360</name>
    <name evidence="10" type="ORF">XAT740_LOCUS16187</name>
</gene>
<keyword evidence="5" id="KW-0833">Ubl conjugation pathway</keyword>
<evidence type="ECO:0000256" key="5">
    <source>
        <dbReference type="ARBA" id="ARBA00022786"/>
    </source>
</evidence>
<dbReference type="EMBL" id="CAJNOR010001025">
    <property type="protein sequence ID" value="CAF1059125.1"/>
    <property type="molecule type" value="Genomic_DNA"/>
</dbReference>
<keyword evidence="6" id="KW-0378">Hydrolase</keyword>
<keyword evidence="7" id="KW-0788">Thiol protease</keyword>
<dbReference type="EMBL" id="CAJNOJ010000160">
    <property type="protein sequence ID" value="CAF1219942.1"/>
    <property type="molecule type" value="Genomic_DNA"/>
</dbReference>
<keyword evidence="12" id="KW-1185">Reference proteome</keyword>
<evidence type="ECO:0000256" key="7">
    <source>
        <dbReference type="ARBA" id="ARBA00022807"/>
    </source>
</evidence>
<organism evidence="11 13">
    <name type="scientific">Adineta ricciae</name>
    <name type="common">Rotifer</name>
    <dbReference type="NCBI Taxonomy" id="249248"/>
    <lineage>
        <taxon>Eukaryota</taxon>
        <taxon>Metazoa</taxon>
        <taxon>Spiralia</taxon>
        <taxon>Gnathifera</taxon>
        <taxon>Rotifera</taxon>
        <taxon>Eurotatoria</taxon>
        <taxon>Bdelloidea</taxon>
        <taxon>Adinetida</taxon>
        <taxon>Adinetidae</taxon>
        <taxon>Adineta</taxon>
    </lineage>
</organism>
<dbReference type="GO" id="GO:0016579">
    <property type="term" value="P:protein deubiquitination"/>
    <property type="evidence" value="ECO:0007669"/>
    <property type="project" value="InterPro"/>
</dbReference>
<evidence type="ECO:0000313" key="11">
    <source>
        <dbReference type="EMBL" id="CAF1219942.1"/>
    </source>
</evidence>
<comment type="catalytic activity">
    <reaction evidence="1">
        <text>Thiol-dependent hydrolysis of ester, thioester, amide, peptide and isopeptide bonds formed by the C-terminal Gly of ubiquitin (a 76-residue protein attached to proteins as an intracellular targeting signal).</text>
        <dbReference type="EC" id="3.4.19.12"/>
    </reaction>
</comment>
<dbReference type="OrthoDB" id="429671at2759"/>
<name>A0A814XSR7_ADIRI</name>
<dbReference type="Pfam" id="PF00443">
    <property type="entry name" value="UCH"/>
    <property type="match status" value="1"/>
</dbReference>
<keyword evidence="8" id="KW-0472">Membrane</keyword>
<sequence length="599" mass="69195">MWFWLNLLFEFVVYLCVDNITKVFIINNEKESRFDILIYESMVLGFIIGFTSFYHHITYLLLILLFIHIIGTLYTEKRFNVIKQGLKTLFSVWIAIWRSILVRLYQFVLKRFIQRSPPRIFTSQKVPQQYLYSYHVKPINNFELQSPLTLQTLPRPGIFNLHGTTSSLNSLLQSLASLNSFCTSLPRNVNLSNSTYDPIVPTFLDLMAQLRNDHHVSDHQRWNALVDTSSLVSKLNANHPGLLARHKTTDIAELFQSLINVLNNLLSKQTSVCSTNVLEQVQNKKLTTFSLDYLNRIFLETEAELHNKITLDNLDAQASYIIQYVDLTWLMHHIQLGSIVKHTFSGQLLHAHCCVDCSHIRFRSEPFQMLTLPVNKTNISLERLISQLPKIELIDSISCSYCSSQNPLAYERGTRADLQETLFTKITSTLAPVLTVRPQASSTSAPPTTIIPSTNTRLHSKMKVQTMIANLPDVLCIELKRFSYDRLSKSTTKLTTQIFLEPDKILDLSKVHYTTWLGLTNLSGTIPSRYRLIAVCLHLSKNVSSSSTNEHYVCLYRTEQSRWFLSDDERITEVNQIDHVFQTPYITENCYLLFYERYL</sequence>
<dbReference type="InterPro" id="IPR050164">
    <property type="entry name" value="Peptidase_C19"/>
</dbReference>
<accession>A0A814XSR7</accession>
<feature type="transmembrane region" description="Helical" evidence="8">
    <location>
        <begin position="88"/>
        <end position="108"/>
    </location>
</feature>
<dbReference type="GO" id="GO:0005634">
    <property type="term" value="C:nucleus"/>
    <property type="evidence" value="ECO:0007669"/>
    <property type="project" value="TreeGrafter"/>
</dbReference>
<evidence type="ECO:0000313" key="10">
    <source>
        <dbReference type="EMBL" id="CAF1059125.1"/>
    </source>
</evidence>
<reference evidence="11" key="1">
    <citation type="submission" date="2021-02" db="EMBL/GenBank/DDBJ databases">
        <authorList>
            <person name="Nowell W R."/>
        </authorList>
    </citation>
    <scope>NUCLEOTIDE SEQUENCE</scope>
</reference>
<feature type="domain" description="USP" evidence="9">
    <location>
        <begin position="156"/>
        <end position="598"/>
    </location>
</feature>
<dbReference type="GO" id="GO:0004843">
    <property type="term" value="F:cysteine-type deubiquitinase activity"/>
    <property type="evidence" value="ECO:0007669"/>
    <property type="project" value="UniProtKB-EC"/>
</dbReference>
<dbReference type="GO" id="GO:0005829">
    <property type="term" value="C:cytosol"/>
    <property type="evidence" value="ECO:0007669"/>
    <property type="project" value="TreeGrafter"/>
</dbReference>
<dbReference type="AlphaFoldDB" id="A0A814XSR7"/>
<dbReference type="Gene3D" id="3.90.70.10">
    <property type="entry name" value="Cysteine proteinases"/>
    <property type="match status" value="1"/>
</dbReference>
<evidence type="ECO:0000256" key="4">
    <source>
        <dbReference type="ARBA" id="ARBA00022670"/>
    </source>
</evidence>
<dbReference type="PANTHER" id="PTHR24006:SF888">
    <property type="entry name" value="UBIQUITIN CARBOXYL-TERMINAL HYDROLASE 30"/>
    <property type="match status" value="1"/>
</dbReference>
<dbReference type="InterPro" id="IPR028889">
    <property type="entry name" value="USP"/>
</dbReference>
<dbReference type="PANTHER" id="PTHR24006">
    <property type="entry name" value="UBIQUITIN CARBOXYL-TERMINAL HYDROLASE"/>
    <property type="match status" value="1"/>
</dbReference>
<dbReference type="Proteomes" id="UP000663852">
    <property type="component" value="Unassembled WGS sequence"/>
</dbReference>
<feature type="transmembrane region" description="Helical" evidence="8">
    <location>
        <begin position="6"/>
        <end position="25"/>
    </location>
</feature>
<dbReference type="GO" id="GO:0006508">
    <property type="term" value="P:proteolysis"/>
    <property type="evidence" value="ECO:0007669"/>
    <property type="project" value="UniProtKB-KW"/>
</dbReference>
<evidence type="ECO:0000256" key="1">
    <source>
        <dbReference type="ARBA" id="ARBA00000707"/>
    </source>
</evidence>
<evidence type="ECO:0000259" key="9">
    <source>
        <dbReference type="PROSITE" id="PS50235"/>
    </source>
</evidence>
<comment type="caution">
    <text evidence="11">The sequence shown here is derived from an EMBL/GenBank/DDBJ whole genome shotgun (WGS) entry which is preliminary data.</text>
</comment>
<evidence type="ECO:0000313" key="12">
    <source>
        <dbReference type="Proteomes" id="UP000663828"/>
    </source>
</evidence>
<evidence type="ECO:0000256" key="6">
    <source>
        <dbReference type="ARBA" id="ARBA00022801"/>
    </source>
</evidence>
<dbReference type="InterPro" id="IPR001394">
    <property type="entry name" value="Peptidase_C19_UCH"/>
</dbReference>
<keyword evidence="8" id="KW-1133">Transmembrane helix</keyword>
<dbReference type="CDD" id="cd02257">
    <property type="entry name" value="Peptidase_C19"/>
    <property type="match status" value="1"/>
</dbReference>
<dbReference type="SUPFAM" id="SSF54001">
    <property type="entry name" value="Cysteine proteinases"/>
    <property type="match status" value="1"/>
</dbReference>
<evidence type="ECO:0000313" key="13">
    <source>
        <dbReference type="Proteomes" id="UP000663852"/>
    </source>
</evidence>
<evidence type="ECO:0000256" key="8">
    <source>
        <dbReference type="SAM" id="Phobius"/>
    </source>
</evidence>
<keyword evidence="8" id="KW-0812">Transmembrane</keyword>
<evidence type="ECO:0000256" key="2">
    <source>
        <dbReference type="ARBA" id="ARBA00009085"/>
    </source>
</evidence>
<dbReference type="InterPro" id="IPR038765">
    <property type="entry name" value="Papain-like_cys_pep_sf"/>
</dbReference>